<evidence type="ECO:0000313" key="3">
    <source>
        <dbReference type="Proteomes" id="UP000324800"/>
    </source>
</evidence>
<name>A0A5J4UZS1_9EUKA</name>
<dbReference type="AlphaFoldDB" id="A0A5J4UZS1"/>
<accession>A0A5J4UZS1</accession>
<reference evidence="2 3" key="1">
    <citation type="submission" date="2019-03" db="EMBL/GenBank/DDBJ databases">
        <title>Single cell metagenomics reveals metabolic interactions within the superorganism composed of flagellate Streblomastix strix and complex community of Bacteroidetes bacteria on its surface.</title>
        <authorList>
            <person name="Treitli S.C."/>
            <person name="Kolisko M."/>
            <person name="Husnik F."/>
            <person name="Keeling P."/>
            <person name="Hampl V."/>
        </authorList>
    </citation>
    <scope>NUCLEOTIDE SEQUENCE [LARGE SCALE GENOMIC DNA]</scope>
    <source>
        <strain evidence="2">ST1C</strain>
    </source>
</reference>
<protein>
    <submittedName>
        <fullName evidence="2">Uncharacterized protein</fullName>
    </submittedName>
</protein>
<feature type="region of interest" description="Disordered" evidence="1">
    <location>
        <begin position="87"/>
        <end position="141"/>
    </location>
</feature>
<evidence type="ECO:0000256" key="1">
    <source>
        <dbReference type="SAM" id="MobiDB-lite"/>
    </source>
</evidence>
<sequence>MAIINNNPTLSGLLGRRGQQFVIPVSPYFTSLLRCHCGFNIVGARTGIRPIGCTFSKNVKKFNKTRTGRAGTVREFRYTKVHYKDTCNDHQQATEDGRRARQVSSVRAATDATGHRATTNSEADGQCEDASAYGKGLRSDD</sequence>
<dbReference type="EMBL" id="SNRW01011324">
    <property type="protein sequence ID" value="KAA6375311.1"/>
    <property type="molecule type" value="Genomic_DNA"/>
</dbReference>
<evidence type="ECO:0000313" key="2">
    <source>
        <dbReference type="EMBL" id="KAA6375311.1"/>
    </source>
</evidence>
<comment type="caution">
    <text evidence="2">The sequence shown here is derived from an EMBL/GenBank/DDBJ whole genome shotgun (WGS) entry which is preliminary data.</text>
</comment>
<proteinExistence type="predicted"/>
<gene>
    <name evidence="2" type="ORF">EZS28_029160</name>
</gene>
<organism evidence="2 3">
    <name type="scientific">Streblomastix strix</name>
    <dbReference type="NCBI Taxonomy" id="222440"/>
    <lineage>
        <taxon>Eukaryota</taxon>
        <taxon>Metamonada</taxon>
        <taxon>Preaxostyla</taxon>
        <taxon>Oxymonadida</taxon>
        <taxon>Streblomastigidae</taxon>
        <taxon>Streblomastix</taxon>
    </lineage>
</organism>
<feature type="compositionally biased region" description="Basic and acidic residues" evidence="1">
    <location>
        <begin position="87"/>
        <end position="99"/>
    </location>
</feature>
<dbReference type="Proteomes" id="UP000324800">
    <property type="component" value="Unassembled WGS sequence"/>
</dbReference>